<organism evidence="2 3">
    <name type="scientific">Candidatus [Bacteroides] periocalifornicus</name>
    <dbReference type="NCBI Taxonomy" id="1702214"/>
    <lineage>
        <taxon>Bacteria</taxon>
        <taxon>Pseudomonadati</taxon>
        <taxon>Bacteroidota</taxon>
    </lineage>
</organism>
<dbReference type="GO" id="GO:0016805">
    <property type="term" value="F:dipeptidase activity"/>
    <property type="evidence" value="ECO:0007669"/>
    <property type="project" value="UniProtKB-KW"/>
</dbReference>
<dbReference type="AlphaFoldDB" id="A0A0Q4B854"/>
<dbReference type="EC" id="3.4.-.-" evidence="1"/>
<dbReference type="Pfam" id="PF03577">
    <property type="entry name" value="Peptidase_C69"/>
    <property type="match status" value="1"/>
</dbReference>
<keyword evidence="3" id="KW-1185">Reference proteome</keyword>
<dbReference type="GO" id="GO:0070004">
    <property type="term" value="F:cysteine-type exopeptidase activity"/>
    <property type="evidence" value="ECO:0007669"/>
    <property type="project" value="InterPro"/>
</dbReference>
<comment type="caution">
    <text evidence="2">The sequence shown here is derived from an EMBL/GenBank/DDBJ whole genome shotgun (WGS) entry which is preliminary data.</text>
</comment>
<proteinExistence type="inferred from homology"/>
<sequence length="570" mass="64865">MGLGLLLGANQAEACTNFLITKGASADGSTMITYAADSHLLYGELYFWPTAKYPKGALYKVYEWDTGKYLGEIPQVESTYSVVGNMNEHQLAIGETTYGGRHELADSTGIMDYGTLIYVALQRAKTAREAIRVITDLMREYGYASSGESFSISDPNEVWILELIGKGTKLGVDKKTKRPVNLRKGAVWVARLVPDGYVCGHANQARITTFPLANGKTSITDKQINKLNDPKVTTVYSHDVISFAREMNYFKGKDAEFSFSDTYAPVDFGAARFCEVRVWSFFRTLVPGFMDEYLDYAMGKNLTHRMPLWVKPDHKLTVHEVMDAMRDHLEDTPLDMRKDPGAGMSACPYRWRPMIWEYKGKKYVNERATATQQTGFVFVAQSRSWLPDPVGGILWFGVDDAASTVFTPMYCGLQKVHPSYAVGNGDMLTYSSTAAFWKFNKVTNYCYLRYDLMHPDLRKEQLRLENQYLEGSKEIDEKAAELYKTDPEKARQMVSDYSYQMAENTMNAWDKLYEFLLVKYIDGNVKQEKNGVFLRSKDSERIPAKPSNPDFPDWWKEEVIRATGDRFLHL</sequence>
<dbReference type="PATRIC" id="fig|1702214.3.peg.1497"/>
<dbReference type="PANTHER" id="PTHR12994:SF17">
    <property type="entry name" value="LD30995P"/>
    <property type="match status" value="1"/>
</dbReference>
<dbReference type="PANTHER" id="PTHR12994">
    <property type="entry name" value="SECERNIN"/>
    <property type="match status" value="1"/>
</dbReference>
<accession>A0A0Q4B854</accession>
<evidence type="ECO:0000256" key="1">
    <source>
        <dbReference type="RuleBase" id="RU364089"/>
    </source>
</evidence>
<dbReference type="STRING" id="1702214.AL399_03960"/>
<comment type="catalytic activity">
    <reaction evidence="1">
        <text>an L-aminoacyl-L-amino acid + H2O = 2 an L-alpha-amino acid</text>
        <dbReference type="Rhea" id="RHEA:48940"/>
        <dbReference type="ChEBI" id="CHEBI:15377"/>
        <dbReference type="ChEBI" id="CHEBI:59869"/>
        <dbReference type="ChEBI" id="CHEBI:77460"/>
    </reaction>
</comment>
<dbReference type="Proteomes" id="UP000054172">
    <property type="component" value="Unassembled WGS sequence"/>
</dbReference>
<gene>
    <name evidence="2" type="ORF">AL399_03960</name>
</gene>
<keyword evidence="1" id="KW-0645">Protease</keyword>
<comment type="similarity">
    <text evidence="1">Belongs to the peptidase C69 family.</text>
</comment>
<dbReference type="EMBL" id="LIIK01000014">
    <property type="protein sequence ID" value="KQM09020.1"/>
    <property type="molecule type" value="Genomic_DNA"/>
</dbReference>
<name>A0A0Q4B854_9BACT</name>
<evidence type="ECO:0000313" key="3">
    <source>
        <dbReference type="Proteomes" id="UP000054172"/>
    </source>
</evidence>
<evidence type="ECO:0000313" key="2">
    <source>
        <dbReference type="EMBL" id="KQM09020.1"/>
    </source>
</evidence>
<dbReference type="InterPro" id="IPR005322">
    <property type="entry name" value="Peptidase_C69"/>
</dbReference>
<reference evidence="2" key="1">
    <citation type="submission" date="2015-08" db="EMBL/GenBank/DDBJ databases">
        <title>Candidatus Bacteriodes Periocalifornicus.</title>
        <authorList>
            <person name="McLean J.S."/>
            <person name="Kelley S."/>
        </authorList>
    </citation>
    <scope>NUCLEOTIDE SEQUENCE [LARGE SCALE GENOMIC DNA]</scope>
    <source>
        <strain evidence="2">12B</strain>
    </source>
</reference>
<dbReference type="GO" id="GO:0006508">
    <property type="term" value="P:proteolysis"/>
    <property type="evidence" value="ECO:0007669"/>
    <property type="project" value="UniProtKB-KW"/>
</dbReference>
<protein>
    <recommendedName>
        <fullName evidence="1">Dipeptidase</fullName>
        <ecNumber evidence="1">3.4.-.-</ecNumber>
    </recommendedName>
</protein>
<dbReference type="Gene3D" id="3.60.60.10">
    <property type="entry name" value="Penicillin V Acylase, Chain A"/>
    <property type="match status" value="1"/>
</dbReference>
<keyword evidence="1" id="KW-0224">Dipeptidase</keyword>
<keyword evidence="1" id="KW-0378">Hydrolase</keyword>